<protein>
    <recommendedName>
        <fullName evidence="1">Integrase catalytic domain-containing protein</fullName>
    </recommendedName>
</protein>
<dbReference type="Proteomes" id="UP000233837">
    <property type="component" value="Unassembled WGS sequence"/>
</dbReference>
<dbReference type="EMBL" id="KZ501954">
    <property type="protein sequence ID" value="PKU85999.1"/>
    <property type="molecule type" value="Genomic_DNA"/>
</dbReference>
<accession>A0A2I0XDM6</accession>
<reference evidence="2 3" key="2">
    <citation type="journal article" date="2017" name="Nature">
        <title>The Apostasia genome and the evolution of orchids.</title>
        <authorList>
            <person name="Zhang G.Q."/>
            <person name="Liu K.W."/>
            <person name="Li Z."/>
            <person name="Lohaus R."/>
            <person name="Hsiao Y.Y."/>
            <person name="Niu S.C."/>
            <person name="Wang J.Y."/>
            <person name="Lin Y.C."/>
            <person name="Xu Q."/>
            <person name="Chen L.J."/>
            <person name="Yoshida K."/>
            <person name="Fujiwara S."/>
            <person name="Wang Z.W."/>
            <person name="Zhang Y.Q."/>
            <person name="Mitsuda N."/>
            <person name="Wang M."/>
            <person name="Liu G.H."/>
            <person name="Pecoraro L."/>
            <person name="Huang H.X."/>
            <person name="Xiao X.J."/>
            <person name="Lin M."/>
            <person name="Wu X.Y."/>
            <person name="Wu W.L."/>
            <person name="Chen Y.Y."/>
            <person name="Chang S.B."/>
            <person name="Sakamoto S."/>
            <person name="Ohme-Takagi M."/>
            <person name="Yagi M."/>
            <person name="Zeng S.J."/>
            <person name="Shen C.Y."/>
            <person name="Yeh C.M."/>
            <person name="Luo Y.B."/>
            <person name="Tsai W.C."/>
            <person name="Van de Peer Y."/>
            <person name="Liu Z.J."/>
        </authorList>
    </citation>
    <scope>NUCLEOTIDE SEQUENCE [LARGE SCALE GENOMIC DNA]</scope>
    <source>
        <tissue evidence="2">The whole plant</tissue>
    </source>
</reference>
<dbReference type="PANTHER" id="PTHR35046">
    <property type="entry name" value="ZINC KNUCKLE (CCHC-TYPE) FAMILY PROTEIN"/>
    <property type="match status" value="1"/>
</dbReference>
<gene>
    <name evidence="2" type="ORF">MA16_Dca001830</name>
</gene>
<proteinExistence type="predicted"/>
<dbReference type="AlphaFoldDB" id="A0A2I0XDM6"/>
<dbReference type="Gene3D" id="3.30.420.10">
    <property type="entry name" value="Ribonuclease H-like superfamily/Ribonuclease H"/>
    <property type="match status" value="1"/>
</dbReference>
<dbReference type="PROSITE" id="PS50994">
    <property type="entry name" value="INTEGRASE"/>
    <property type="match status" value="1"/>
</dbReference>
<keyword evidence="3" id="KW-1185">Reference proteome</keyword>
<feature type="domain" description="Integrase catalytic" evidence="1">
    <location>
        <begin position="1"/>
        <end position="134"/>
    </location>
</feature>
<sequence>MIVVDRFSKMAHFISCKKTFNAVNIARLFFNEIVRLHGLPRSITSDRDVKFVSHFWRELWKRLHTSLNLSSAYHPQSDGQTEVVNRTLGSMLRCLVQNNPKQWENCLSQAEFAYNSMPNRSTGKCPFAIVYTKAPNHLLDIAILPKCANKSAAALTEQCQSILEEVKSKLISSNSAYKQAADLHRRHVSFQPGDIVFVRLRKERFPAGTHSNLSPRKYGPVPILKRINDNAYVVDLPDSLHTSTTFNVSDIFTYHPPDNTGSIQVEPESFSAGGT</sequence>
<reference evidence="2 3" key="1">
    <citation type="journal article" date="2016" name="Sci. Rep.">
        <title>The Dendrobium catenatum Lindl. genome sequence provides insights into polysaccharide synthase, floral development and adaptive evolution.</title>
        <authorList>
            <person name="Zhang G.Q."/>
            <person name="Xu Q."/>
            <person name="Bian C."/>
            <person name="Tsai W.C."/>
            <person name="Yeh C.M."/>
            <person name="Liu K.W."/>
            <person name="Yoshida K."/>
            <person name="Zhang L.S."/>
            <person name="Chang S.B."/>
            <person name="Chen F."/>
            <person name="Shi Y."/>
            <person name="Su Y.Y."/>
            <person name="Zhang Y.Q."/>
            <person name="Chen L.J."/>
            <person name="Yin Y."/>
            <person name="Lin M."/>
            <person name="Huang H."/>
            <person name="Deng H."/>
            <person name="Wang Z.W."/>
            <person name="Zhu S.L."/>
            <person name="Zhao X."/>
            <person name="Deng C."/>
            <person name="Niu S.C."/>
            <person name="Huang J."/>
            <person name="Wang M."/>
            <person name="Liu G.H."/>
            <person name="Yang H.J."/>
            <person name="Xiao X.J."/>
            <person name="Hsiao Y.Y."/>
            <person name="Wu W.L."/>
            <person name="Chen Y.Y."/>
            <person name="Mitsuda N."/>
            <person name="Ohme-Takagi M."/>
            <person name="Luo Y.B."/>
            <person name="Van de Peer Y."/>
            <person name="Liu Z.J."/>
        </authorList>
    </citation>
    <scope>NUCLEOTIDE SEQUENCE [LARGE SCALE GENOMIC DNA]</scope>
    <source>
        <tissue evidence="2">The whole plant</tissue>
    </source>
</reference>
<dbReference type="SUPFAM" id="SSF53098">
    <property type="entry name" value="Ribonuclease H-like"/>
    <property type="match status" value="1"/>
</dbReference>
<dbReference type="GO" id="GO:0015074">
    <property type="term" value="P:DNA integration"/>
    <property type="evidence" value="ECO:0007669"/>
    <property type="project" value="InterPro"/>
</dbReference>
<organism evidence="2 3">
    <name type="scientific">Dendrobium catenatum</name>
    <dbReference type="NCBI Taxonomy" id="906689"/>
    <lineage>
        <taxon>Eukaryota</taxon>
        <taxon>Viridiplantae</taxon>
        <taxon>Streptophyta</taxon>
        <taxon>Embryophyta</taxon>
        <taxon>Tracheophyta</taxon>
        <taxon>Spermatophyta</taxon>
        <taxon>Magnoliopsida</taxon>
        <taxon>Liliopsida</taxon>
        <taxon>Asparagales</taxon>
        <taxon>Orchidaceae</taxon>
        <taxon>Epidendroideae</taxon>
        <taxon>Malaxideae</taxon>
        <taxon>Dendrobiinae</taxon>
        <taxon>Dendrobium</taxon>
    </lineage>
</organism>
<name>A0A2I0XDM6_9ASPA</name>
<evidence type="ECO:0000313" key="2">
    <source>
        <dbReference type="EMBL" id="PKU85999.1"/>
    </source>
</evidence>
<dbReference type="InterPro" id="IPR056924">
    <property type="entry name" value="SH3_Tf2-1"/>
</dbReference>
<dbReference type="InterPro" id="IPR036397">
    <property type="entry name" value="RNaseH_sf"/>
</dbReference>
<dbReference type="Pfam" id="PF24626">
    <property type="entry name" value="SH3_Tf2-1"/>
    <property type="match status" value="1"/>
</dbReference>
<dbReference type="InterPro" id="IPR012337">
    <property type="entry name" value="RNaseH-like_sf"/>
</dbReference>
<dbReference type="GO" id="GO:0003676">
    <property type="term" value="F:nucleic acid binding"/>
    <property type="evidence" value="ECO:0007669"/>
    <property type="project" value="InterPro"/>
</dbReference>
<dbReference type="InterPro" id="IPR001584">
    <property type="entry name" value="Integrase_cat-core"/>
</dbReference>
<dbReference type="PANTHER" id="PTHR35046:SF26">
    <property type="entry name" value="RNA-DIRECTED DNA POLYMERASE"/>
    <property type="match status" value="1"/>
</dbReference>
<evidence type="ECO:0000259" key="1">
    <source>
        <dbReference type="PROSITE" id="PS50994"/>
    </source>
</evidence>
<evidence type="ECO:0000313" key="3">
    <source>
        <dbReference type="Proteomes" id="UP000233837"/>
    </source>
</evidence>